<dbReference type="RefSeq" id="WP_113613690.1">
    <property type="nucleotide sequence ID" value="NZ_QFFJ01000001.1"/>
</dbReference>
<evidence type="ECO:0000256" key="1">
    <source>
        <dbReference type="SAM" id="SignalP"/>
    </source>
</evidence>
<evidence type="ECO:0000313" key="3">
    <source>
        <dbReference type="Proteomes" id="UP000253410"/>
    </source>
</evidence>
<dbReference type="InterPro" id="IPR058512">
    <property type="entry name" value="DUF8199"/>
</dbReference>
<dbReference type="OrthoDB" id="676308at2"/>
<protein>
    <submittedName>
        <fullName evidence="2">Uncharacterized protein</fullName>
    </submittedName>
</protein>
<dbReference type="Pfam" id="PF26622">
    <property type="entry name" value="DUF8199"/>
    <property type="match status" value="1"/>
</dbReference>
<evidence type="ECO:0000313" key="2">
    <source>
        <dbReference type="EMBL" id="RBL91090.1"/>
    </source>
</evidence>
<dbReference type="NCBIfam" id="NF047658">
    <property type="entry name" value="HYC_CC_PP"/>
    <property type="match status" value="1"/>
</dbReference>
<accession>A0A365XXZ3</accession>
<sequence>MKKVLTLILAMLYIGTSTGATFHMHYCMGKLVEVELWRADSKKCSHCKTDLNKGCSKKCCKDEHKTVKLEKDEKVVAHALHFLQMPVADAPAYYTSLPPARVLALAEEHPVSNAPPRSSKVHPHILHCNFRI</sequence>
<dbReference type="EMBL" id="QFFJ01000001">
    <property type="protein sequence ID" value="RBL91090.1"/>
    <property type="molecule type" value="Genomic_DNA"/>
</dbReference>
<dbReference type="AlphaFoldDB" id="A0A365XXZ3"/>
<dbReference type="Proteomes" id="UP000253410">
    <property type="component" value="Unassembled WGS sequence"/>
</dbReference>
<feature type="signal peptide" evidence="1">
    <location>
        <begin position="1"/>
        <end position="19"/>
    </location>
</feature>
<keyword evidence="3" id="KW-1185">Reference proteome</keyword>
<feature type="chain" id="PRO_5016637932" evidence="1">
    <location>
        <begin position="20"/>
        <end position="132"/>
    </location>
</feature>
<comment type="caution">
    <text evidence="2">The sequence shown here is derived from an EMBL/GenBank/DDBJ whole genome shotgun (WGS) entry which is preliminary data.</text>
</comment>
<keyword evidence="1" id="KW-0732">Signal</keyword>
<proteinExistence type="predicted"/>
<organism evidence="2 3">
    <name type="scientific">Chitinophaga flava</name>
    <dbReference type="NCBI Taxonomy" id="2259036"/>
    <lineage>
        <taxon>Bacteria</taxon>
        <taxon>Pseudomonadati</taxon>
        <taxon>Bacteroidota</taxon>
        <taxon>Chitinophagia</taxon>
        <taxon>Chitinophagales</taxon>
        <taxon>Chitinophagaceae</taxon>
        <taxon>Chitinophaga</taxon>
    </lineage>
</organism>
<reference evidence="2 3" key="1">
    <citation type="submission" date="2018-05" db="EMBL/GenBank/DDBJ databases">
        <title>Chitinophaga sp. K3CV102501T nov., isolated from isolated from a monsoon evergreen broad-leaved forest soil.</title>
        <authorList>
            <person name="Lv Y."/>
        </authorList>
    </citation>
    <scope>NUCLEOTIDE SEQUENCE [LARGE SCALE GENOMIC DNA]</scope>
    <source>
        <strain evidence="2 3">GDMCC 1.1325</strain>
    </source>
</reference>
<name>A0A365XXZ3_9BACT</name>
<gene>
    <name evidence="2" type="ORF">DF182_00265</name>
</gene>
<dbReference type="InterPro" id="IPR058060">
    <property type="entry name" value="HYC_CC_PP"/>
</dbReference>